<keyword evidence="2" id="KW-0119">Carbohydrate metabolism</keyword>
<evidence type="ECO:0000259" key="3">
    <source>
        <dbReference type="Pfam" id="PF01182"/>
    </source>
</evidence>
<dbReference type="GO" id="GO:0019262">
    <property type="term" value="P:N-acetylneuraminate catabolic process"/>
    <property type="evidence" value="ECO:0007669"/>
    <property type="project" value="TreeGrafter"/>
</dbReference>
<protein>
    <submittedName>
        <fullName evidence="4">Glucosamine-6-phosphate deaminase</fullName>
    </submittedName>
</protein>
<dbReference type="InterPro" id="IPR004547">
    <property type="entry name" value="Glucosamine6P_isomerase"/>
</dbReference>
<dbReference type="CDD" id="cd01399">
    <property type="entry name" value="GlcN6P_deaminase"/>
    <property type="match status" value="1"/>
</dbReference>
<evidence type="ECO:0000313" key="5">
    <source>
        <dbReference type="Proteomes" id="UP000278422"/>
    </source>
</evidence>
<dbReference type="InterPro" id="IPR018321">
    <property type="entry name" value="Glucosamine6P_isomerase_CS"/>
</dbReference>
<sequence>MEIIVERTPADVAVTAADIVAAHVTGAERPVLGLATGSTPLPTYRELIRRHREEGLRFARCRAYLLDEYVGLPAAHPQSYHATIRREFTAHVDIPDAAVHSPDGTAADLAAECARYDREVTAQGVDVQLLGVGTDGHIGFNEPGSALDSTTRPTTLHPQTVRDNSRFFGGEDAVPRHVLTQGLGTILRAGHLLLLATGAAKAGPVAALVGGPVTTTCPASVLQLHPRATVVLDAEAAAGLG</sequence>
<dbReference type="InterPro" id="IPR006148">
    <property type="entry name" value="Glc/Gal-6P_isomerase"/>
</dbReference>
<dbReference type="GO" id="GO:0042802">
    <property type="term" value="F:identical protein binding"/>
    <property type="evidence" value="ECO:0007669"/>
    <property type="project" value="TreeGrafter"/>
</dbReference>
<dbReference type="InterPro" id="IPR037171">
    <property type="entry name" value="NagB/RpiA_transferase-like"/>
</dbReference>
<evidence type="ECO:0000256" key="2">
    <source>
        <dbReference type="ARBA" id="ARBA00023277"/>
    </source>
</evidence>
<organism evidence="4 5">
    <name type="scientific">Corynebacterium bovis</name>
    <dbReference type="NCBI Taxonomy" id="36808"/>
    <lineage>
        <taxon>Bacteria</taxon>
        <taxon>Bacillati</taxon>
        <taxon>Actinomycetota</taxon>
        <taxon>Actinomycetes</taxon>
        <taxon>Mycobacteriales</taxon>
        <taxon>Corynebacteriaceae</taxon>
        <taxon>Corynebacterium</taxon>
    </lineage>
</organism>
<accession>A0A3R8QHQ0</accession>
<comment type="caution">
    <text evidence="4">The sequence shown here is derived from an EMBL/GenBank/DDBJ whole genome shotgun (WGS) entry which is preliminary data.</text>
</comment>
<dbReference type="GO" id="GO:0005975">
    <property type="term" value="P:carbohydrate metabolic process"/>
    <property type="evidence" value="ECO:0007669"/>
    <property type="project" value="InterPro"/>
</dbReference>
<dbReference type="GO" id="GO:0004342">
    <property type="term" value="F:glucosamine-6-phosphate deaminase activity"/>
    <property type="evidence" value="ECO:0007669"/>
    <property type="project" value="InterPro"/>
</dbReference>
<gene>
    <name evidence="4" type="ORF">CXF42_06290</name>
</gene>
<keyword evidence="1" id="KW-0378">Hydrolase</keyword>
<name>A0A3R8QHQ0_9CORY</name>
<dbReference type="PANTHER" id="PTHR11280:SF5">
    <property type="entry name" value="GLUCOSAMINE-6-PHOSPHATE ISOMERASE"/>
    <property type="match status" value="1"/>
</dbReference>
<dbReference type="Proteomes" id="UP000278422">
    <property type="component" value="Unassembled WGS sequence"/>
</dbReference>
<reference evidence="4 5" key="1">
    <citation type="submission" date="2018-01" db="EMBL/GenBank/DDBJ databases">
        <title>Twenty Corynebacterium bovis Genomes.</title>
        <authorList>
            <person name="Gulvik C.A."/>
        </authorList>
    </citation>
    <scope>NUCLEOTIDE SEQUENCE [LARGE SCALE GENOMIC DNA]</scope>
    <source>
        <strain evidence="4 5">16-2004</strain>
    </source>
</reference>
<dbReference type="SUPFAM" id="SSF100950">
    <property type="entry name" value="NagB/RpiA/CoA transferase-like"/>
    <property type="match status" value="1"/>
</dbReference>
<dbReference type="GO" id="GO:0006043">
    <property type="term" value="P:glucosamine catabolic process"/>
    <property type="evidence" value="ECO:0007669"/>
    <property type="project" value="TreeGrafter"/>
</dbReference>
<proteinExistence type="predicted"/>
<evidence type="ECO:0000256" key="1">
    <source>
        <dbReference type="ARBA" id="ARBA00022801"/>
    </source>
</evidence>
<dbReference type="GO" id="GO:0006046">
    <property type="term" value="P:N-acetylglucosamine catabolic process"/>
    <property type="evidence" value="ECO:0007669"/>
    <property type="project" value="TreeGrafter"/>
</dbReference>
<dbReference type="EMBL" id="PQNQ01000014">
    <property type="protein sequence ID" value="RRQ03844.1"/>
    <property type="molecule type" value="Genomic_DNA"/>
</dbReference>
<dbReference type="Pfam" id="PF01182">
    <property type="entry name" value="Glucosamine_iso"/>
    <property type="match status" value="1"/>
</dbReference>
<dbReference type="RefSeq" id="WP_125174700.1">
    <property type="nucleotide sequence ID" value="NZ_JBHYBM010000009.1"/>
</dbReference>
<dbReference type="AlphaFoldDB" id="A0A3R8QHQ0"/>
<feature type="domain" description="Glucosamine/galactosamine-6-phosphate isomerase" evidence="3">
    <location>
        <begin position="13"/>
        <end position="224"/>
    </location>
</feature>
<evidence type="ECO:0000313" key="4">
    <source>
        <dbReference type="EMBL" id="RRQ03844.1"/>
    </source>
</evidence>
<dbReference type="PROSITE" id="PS01161">
    <property type="entry name" value="GLC_GALNAC_ISOMERASE"/>
    <property type="match status" value="1"/>
</dbReference>
<dbReference type="GO" id="GO:0005737">
    <property type="term" value="C:cytoplasm"/>
    <property type="evidence" value="ECO:0007669"/>
    <property type="project" value="TreeGrafter"/>
</dbReference>
<keyword evidence="5" id="KW-1185">Reference proteome</keyword>
<dbReference type="PANTHER" id="PTHR11280">
    <property type="entry name" value="GLUCOSAMINE-6-PHOSPHATE ISOMERASE"/>
    <property type="match status" value="1"/>
</dbReference>
<dbReference type="Gene3D" id="3.40.50.1360">
    <property type="match status" value="1"/>
</dbReference>